<sequence>MAKRFAFKCTGCGRCCTGKGGVARVNGVEIAAISDYLSMPEESFVKKFVRIVNGGPALRQTEDDSQCVFLDNKKCTIYPVRPTQCRTYPFWPQQLISKYDWQLAAKQCEGIKITATDEKDFVPDDVVLKEMVVHEVHRSGEEMTYDDIHELVSELDPSMLQEFKEDIDAKYTRKILFESDGVLVMDSFLDDLPPTRSLHFTNRLELVQSEVFLSKDGSIDFTKLALDVHKGLCIGLALTTKPDSLRIGLLGAGAGVLPAYLEKNVIGDVHIDAVDPSIAILQAGREYFNLKQSTRLALHTEFGEDFLAKQESSSTDWLIIDVEDGSTSESTLRAPPASFLTSDFLKQVERVLTPTGSVAINAIYSDKDSALKTIQEVMAPHFVEVWVLEMPKNSIVFGLRTPTTFPTLDLSNLSSELARTIEGVFTASHQFYKLQ</sequence>
<reference evidence="1 2" key="1">
    <citation type="journal article" date="2014" name="Genome Biol. Evol.">
        <title>The secreted proteins of Achlya hypogyna and Thraustotheca clavata identify the ancestral oomycete secretome and reveal gene acquisitions by horizontal gene transfer.</title>
        <authorList>
            <person name="Misner I."/>
            <person name="Blouin N."/>
            <person name="Leonard G."/>
            <person name="Richards T.A."/>
            <person name="Lane C.E."/>
        </authorList>
    </citation>
    <scope>NUCLEOTIDE SEQUENCE [LARGE SCALE GENOMIC DNA]</scope>
    <source>
        <strain evidence="1 2">ATCC 34112</strain>
    </source>
</reference>
<dbReference type="SUPFAM" id="SSF53335">
    <property type="entry name" value="S-adenosyl-L-methionine-dependent methyltransferases"/>
    <property type="match status" value="1"/>
</dbReference>
<evidence type="ECO:0000313" key="2">
    <source>
        <dbReference type="Proteomes" id="UP000243217"/>
    </source>
</evidence>
<dbReference type="EMBL" id="JNBS01000337">
    <property type="protein sequence ID" value="OQS06510.1"/>
    <property type="molecule type" value="Genomic_DNA"/>
</dbReference>
<dbReference type="AlphaFoldDB" id="A0A1W0A918"/>
<comment type="caution">
    <text evidence="1">The sequence shown here is derived from an EMBL/GenBank/DDBJ whole genome shotgun (WGS) entry which is preliminary data.</text>
</comment>
<name>A0A1W0A918_9STRA</name>
<dbReference type="Gene3D" id="3.40.50.150">
    <property type="entry name" value="Vaccinia Virus protein VP39"/>
    <property type="match status" value="1"/>
</dbReference>
<dbReference type="PANTHER" id="PTHR35866">
    <property type="entry name" value="PUTATIVE-RELATED"/>
    <property type="match status" value="1"/>
</dbReference>
<gene>
    <name evidence="1" type="ORF">THRCLA_01455</name>
</gene>
<dbReference type="Pfam" id="PF03692">
    <property type="entry name" value="CxxCxxCC"/>
    <property type="match status" value="1"/>
</dbReference>
<evidence type="ECO:0000313" key="1">
    <source>
        <dbReference type="EMBL" id="OQS06510.1"/>
    </source>
</evidence>
<dbReference type="PANTHER" id="PTHR35866:SF1">
    <property type="entry name" value="YKGJ FAMILY CYSTEINE CLUSTER PROTEIN"/>
    <property type="match status" value="1"/>
</dbReference>
<dbReference type="InterPro" id="IPR005358">
    <property type="entry name" value="Puta_zinc/iron-chelating_dom"/>
</dbReference>
<dbReference type="OrthoDB" id="411785at2759"/>
<accession>A0A1W0A918</accession>
<dbReference type="Proteomes" id="UP000243217">
    <property type="component" value="Unassembled WGS sequence"/>
</dbReference>
<keyword evidence="2" id="KW-1185">Reference proteome</keyword>
<proteinExistence type="predicted"/>
<organism evidence="1 2">
    <name type="scientific">Thraustotheca clavata</name>
    <dbReference type="NCBI Taxonomy" id="74557"/>
    <lineage>
        <taxon>Eukaryota</taxon>
        <taxon>Sar</taxon>
        <taxon>Stramenopiles</taxon>
        <taxon>Oomycota</taxon>
        <taxon>Saprolegniomycetes</taxon>
        <taxon>Saprolegniales</taxon>
        <taxon>Achlyaceae</taxon>
        <taxon>Thraustotheca</taxon>
    </lineage>
</organism>
<protein>
    <submittedName>
        <fullName evidence="1">Uncharacterized protein</fullName>
    </submittedName>
</protein>
<dbReference type="InterPro" id="IPR029063">
    <property type="entry name" value="SAM-dependent_MTases_sf"/>
</dbReference>